<organism evidence="1 2">
    <name type="scientific">Entamoeba histolytica HM-3:IMSS</name>
    <dbReference type="NCBI Taxonomy" id="885315"/>
    <lineage>
        <taxon>Eukaryota</taxon>
        <taxon>Amoebozoa</taxon>
        <taxon>Evosea</taxon>
        <taxon>Archamoebae</taxon>
        <taxon>Mastigamoebida</taxon>
        <taxon>Entamoebidae</taxon>
        <taxon>Entamoeba</taxon>
    </lineage>
</organism>
<dbReference type="Proteomes" id="UP000030780">
    <property type="component" value="Unassembled WGS sequence"/>
</dbReference>
<accession>M7W466</accession>
<dbReference type="VEuPathDB" id="AmoebaDB:KM1_055510"/>
<evidence type="ECO:0000313" key="1">
    <source>
        <dbReference type="EMBL" id="EMS14977.1"/>
    </source>
</evidence>
<dbReference type="Gene3D" id="1.10.260.100">
    <property type="match status" value="1"/>
</dbReference>
<protein>
    <submittedName>
        <fullName evidence="1">Heat shock protein STI1, putative</fullName>
    </submittedName>
</protein>
<proteinExistence type="predicted"/>
<name>M7W466_ENTHI</name>
<sequence length="54" mass="6631">MNSDIERYLMHDEVREIIRLINENPNNLKKLRKDPKYRQYIEKMIQLGILQSQT</sequence>
<keyword evidence="1" id="KW-0346">Stress response</keyword>
<dbReference type="EMBL" id="KB637812">
    <property type="protein sequence ID" value="EMS14977.1"/>
    <property type="molecule type" value="Genomic_DNA"/>
</dbReference>
<gene>
    <name evidence="1" type="ORF">KM1_055510</name>
</gene>
<evidence type="ECO:0000313" key="2">
    <source>
        <dbReference type="Proteomes" id="UP000030780"/>
    </source>
</evidence>
<dbReference type="AlphaFoldDB" id="M7W466"/>
<reference evidence="1 2" key="1">
    <citation type="submission" date="2013-01" db="EMBL/GenBank/DDBJ databases">
        <authorList>
            <person name="Inman J."/>
            <person name="Zafar N."/>
            <person name="Lorenzi H."/>
            <person name="Caler E."/>
        </authorList>
    </citation>
    <scope>NUCLEOTIDE SEQUENCE [LARGE SCALE GENOMIC DNA]</scope>
    <source>
        <strain evidence="1 2">HM-3:IMSS</strain>
    </source>
</reference>